<reference evidence="3" key="1">
    <citation type="journal article" date="2019" name="Int. J. Syst. Evol. Microbiol.">
        <title>The Global Catalogue of Microorganisms (GCM) 10K type strain sequencing project: providing services to taxonomists for standard genome sequencing and annotation.</title>
        <authorList>
            <consortium name="The Broad Institute Genomics Platform"/>
            <consortium name="The Broad Institute Genome Sequencing Center for Infectious Disease"/>
            <person name="Wu L."/>
            <person name="Ma J."/>
        </authorList>
    </citation>
    <scope>NUCLEOTIDE SEQUENCE [LARGE SCALE GENOMIC DNA]</scope>
    <source>
        <strain evidence="3">CGMCC 1.6964</strain>
    </source>
</reference>
<evidence type="ECO:0000313" key="3">
    <source>
        <dbReference type="Proteomes" id="UP000606653"/>
    </source>
</evidence>
<protein>
    <submittedName>
        <fullName evidence="2">Uncharacterized protein</fullName>
    </submittedName>
</protein>
<comment type="caution">
    <text evidence="2">The sequence shown here is derived from an EMBL/GenBank/DDBJ whole genome shotgun (WGS) entry which is preliminary data.</text>
</comment>
<name>A0ABQ2KS41_9BACL</name>
<dbReference type="Proteomes" id="UP000606653">
    <property type="component" value="Unassembled WGS sequence"/>
</dbReference>
<sequence>MKKQDEGFFEKEEWGGRIMLLYIRYACLWVMRRLSADKRRYDSRLKRLQSVLDDAKKIRMQDKWVRS</sequence>
<keyword evidence="1" id="KW-0175">Coiled coil</keyword>
<keyword evidence="3" id="KW-1185">Reference proteome</keyword>
<proteinExistence type="predicted"/>
<accession>A0ABQ2KS41</accession>
<gene>
    <name evidence="2" type="ORF">GCM10010969_02480</name>
</gene>
<evidence type="ECO:0000313" key="2">
    <source>
        <dbReference type="EMBL" id="GGN91157.1"/>
    </source>
</evidence>
<feature type="coiled-coil region" evidence="1">
    <location>
        <begin position="31"/>
        <end position="58"/>
    </location>
</feature>
<dbReference type="RefSeq" id="WP_018975185.1">
    <property type="nucleotide sequence ID" value="NZ_BMLN01000001.1"/>
</dbReference>
<organism evidence="2 3">
    <name type="scientific">Saccharibacillus kuerlensis</name>
    <dbReference type="NCBI Taxonomy" id="459527"/>
    <lineage>
        <taxon>Bacteria</taxon>
        <taxon>Bacillati</taxon>
        <taxon>Bacillota</taxon>
        <taxon>Bacilli</taxon>
        <taxon>Bacillales</taxon>
        <taxon>Paenibacillaceae</taxon>
        <taxon>Saccharibacillus</taxon>
    </lineage>
</organism>
<evidence type="ECO:0000256" key="1">
    <source>
        <dbReference type="SAM" id="Coils"/>
    </source>
</evidence>
<dbReference type="EMBL" id="BMLN01000001">
    <property type="protein sequence ID" value="GGN91157.1"/>
    <property type="molecule type" value="Genomic_DNA"/>
</dbReference>